<dbReference type="GO" id="GO:0006338">
    <property type="term" value="P:chromatin remodeling"/>
    <property type="evidence" value="ECO:0000318"/>
    <property type="project" value="GO_Central"/>
</dbReference>
<feature type="region of interest" description="Disordered" evidence="2">
    <location>
        <begin position="734"/>
        <end position="794"/>
    </location>
</feature>
<accession>A0A9R1UJW3</accession>
<feature type="compositionally biased region" description="Pro residues" evidence="2">
    <location>
        <begin position="1117"/>
        <end position="1183"/>
    </location>
</feature>
<feature type="domain" description="CID" evidence="4">
    <location>
        <begin position="835"/>
        <end position="976"/>
    </location>
</feature>
<feature type="compositionally biased region" description="Low complexity" evidence="2">
    <location>
        <begin position="1103"/>
        <end position="1116"/>
    </location>
</feature>
<reference evidence="5 6" key="1">
    <citation type="journal article" date="2017" name="Nat. Commun.">
        <title>Genome assembly with in vitro proximity ligation data and whole-genome triplication in lettuce.</title>
        <authorList>
            <person name="Reyes-Chin-Wo S."/>
            <person name="Wang Z."/>
            <person name="Yang X."/>
            <person name="Kozik A."/>
            <person name="Arikit S."/>
            <person name="Song C."/>
            <person name="Xia L."/>
            <person name="Froenicke L."/>
            <person name="Lavelle D.O."/>
            <person name="Truco M.J."/>
            <person name="Xia R."/>
            <person name="Zhu S."/>
            <person name="Xu C."/>
            <person name="Xu H."/>
            <person name="Xu X."/>
            <person name="Cox K."/>
            <person name="Korf I."/>
            <person name="Meyers B.C."/>
            <person name="Michelmore R.W."/>
        </authorList>
    </citation>
    <scope>NUCLEOTIDE SEQUENCE [LARGE SCALE GENOMIC DNA]</scope>
    <source>
        <strain evidence="6">cv. Salinas</strain>
        <tissue evidence="5">Seedlings</tissue>
    </source>
</reference>
<keyword evidence="1" id="KW-0507">mRNA processing</keyword>
<dbReference type="PRINTS" id="PR01217">
    <property type="entry name" value="PRICHEXTENSN"/>
</dbReference>
<dbReference type="InterPro" id="IPR008942">
    <property type="entry name" value="ENTH_VHS"/>
</dbReference>
<dbReference type="PANTHER" id="PTHR12550">
    <property type="entry name" value="HEPATOMA-DERIVED GROWTH FACTOR-RELATED"/>
    <property type="match status" value="1"/>
</dbReference>
<protein>
    <recommendedName>
        <fullName evidence="7">CID domain-containing protein</fullName>
    </recommendedName>
</protein>
<evidence type="ECO:0000313" key="6">
    <source>
        <dbReference type="Proteomes" id="UP000235145"/>
    </source>
</evidence>
<feature type="compositionally biased region" description="Low complexity" evidence="2">
    <location>
        <begin position="782"/>
        <end position="794"/>
    </location>
</feature>
<dbReference type="PROSITE" id="PS50812">
    <property type="entry name" value="PWWP"/>
    <property type="match status" value="1"/>
</dbReference>
<dbReference type="GO" id="GO:0005634">
    <property type="term" value="C:nucleus"/>
    <property type="evidence" value="ECO:0000318"/>
    <property type="project" value="GO_Central"/>
</dbReference>
<dbReference type="Gene3D" id="2.30.30.140">
    <property type="match status" value="1"/>
</dbReference>
<feature type="region of interest" description="Disordered" evidence="2">
    <location>
        <begin position="1030"/>
        <end position="1061"/>
    </location>
</feature>
<dbReference type="EMBL" id="NBSK02000009">
    <property type="protein sequence ID" value="KAJ0188827.1"/>
    <property type="molecule type" value="Genomic_DNA"/>
</dbReference>
<feature type="compositionally biased region" description="Polar residues" evidence="2">
    <location>
        <begin position="743"/>
        <end position="766"/>
    </location>
</feature>
<feature type="region of interest" description="Disordered" evidence="2">
    <location>
        <begin position="1220"/>
        <end position="1283"/>
    </location>
</feature>
<evidence type="ECO:0000313" key="5">
    <source>
        <dbReference type="EMBL" id="KAJ0188827.1"/>
    </source>
</evidence>
<evidence type="ECO:0000256" key="1">
    <source>
        <dbReference type="ARBA" id="ARBA00022664"/>
    </source>
</evidence>
<dbReference type="SMART" id="SM00582">
    <property type="entry name" value="RPR"/>
    <property type="match status" value="1"/>
</dbReference>
<dbReference type="PROSITE" id="PS51391">
    <property type="entry name" value="CID"/>
    <property type="match status" value="1"/>
</dbReference>
<evidence type="ECO:0000256" key="2">
    <source>
        <dbReference type="SAM" id="MobiDB-lite"/>
    </source>
</evidence>
<dbReference type="SUPFAM" id="SSF63748">
    <property type="entry name" value="Tudor/PWWP/MBT"/>
    <property type="match status" value="1"/>
</dbReference>
<sequence length="1391" mass="151554">MAPSRRKGASKAAAAAAACRQWKVGDLVLAKVKGFPAWPATVSEPEKWGYSTDWKKVLVFFFGTQQIAFCNPADVEAFTEEKKDSLLSKRHGKGADFVRAVREIIDSYEELKKQVQVDDVNTTVPTNGVKSEECVANSKNEALTPTIDSNTRVADSSKPNGTTCEGDAATVHHTEVKVSEAIGNSEATKAPVPTTYSRKKYSGTQTSGIHGRVPSARRSARTDACRFPNLTEDVVMSNGNLSSIPQRRTKRVRTSPGSPDKDLPLVSNASPEENGSEIVTADSDTKSFNEGNCVQSGYKLTEQEDHVMEDVQLSQTLEFQTNSVIVKKKRKPSRKRVITVTTEFPDRFDKQSGSAIEALNIDSEKSAVKYSKEDGDEHLPLVKRARVRMGRTLSNTEEVETAIKIDKLSEPANNCVVSSDAEDMSAEGNSSGGREEVEQSFALNNCSVSNSNSNSKPPLWEANKNKHFGCLADGEAALPPSKRLHRALEAMSANVAEDEQVSNGGPSTMKTIINGSLSPRDCSKETDECEVEKEKPLSNGDSQACTNLAPEVEQNKSIDEVNNTCSQPSSPANGILKDEKPVEIADCKDSVVLTSCTETVESTDVVKSPEPLSDAIEKRESVSECNDTLVESKNECEMVTLEMTEPSKKDPSDVSGVSSDPLLSSNLENGMVSHVNLVLPVSPQKSCNMVEQEHPFEEDDNAILEDGEGVKESNMEVDESPSLTTEKEALKTVDQTGPALELSHSNSVNNEDSLSDKNVSGTLTSSPPHPNDDAFDSTARASPPNTTTTTSICNNISTSDNSNFLENSGCSSPAAVHLYNDKQQKQTGKWSTMSEANAALTSFEASIGALTRTKKSIDRATRIAIDCAKFGIAVKVVETIARSLEAEPSLHKRVDLFFLVDSIAQCSRGLRGDVGGLYPSAIQAVLPRLLLAAAPPGNSALENRRQCLKVLKLWQERKILPEPMIRHHIRELDSLNNMSSRISNSSRRPFRNERAFDDPIREVEGMLVDEYGSNSSIQLSGFDIPTMLKDEKEGSDSDGEGFEAVTPEHNHETSEEHDGVGVTDKHTHVLEDVDGELEMEDVAPSRESDITAPTANNITFQEPSLPHHQLTPHLPLFAPPLPRDLPPSSPPLPNSPPPPPPASLPPPPPPPPPTLPLPPPPPPPPPLATLPPPPPPPATLPPPPPPPLPDVYVANQVSLKLVFYKLLCTLVRYLTHVMQNGNDDPQQSAQPVHYHPPEGRMDMQPPESSNSSFSNLPVQATNNNVHLRPPHPAPSSQFSYFQSDQSIPPPSYPGRFHFVNGTDTGNFHSDHDRMQHVHDDSWRFPPPPFSGPCHPDGPRGVHYPPNMYAGPPCDPPMSNTWHYPVRPANHRPYPEAPVPMATRGPNFWRPR</sequence>
<evidence type="ECO:0000259" key="4">
    <source>
        <dbReference type="PROSITE" id="PS51391"/>
    </source>
</evidence>
<feature type="region of interest" description="Disordered" evidence="2">
    <location>
        <begin position="196"/>
        <end position="224"/>
    </location>
</feature>
<evidence type="ECO:0000259" key="3">
    <source>
        <dbReference type="PROSITE" id="PS50812"/>
    </source>
</evidence>
<organism evidence="5 6">
    <name type="scientific">Lactuca sativa</name>
    <name type="common">Garden lettuce</name>
    <dbReference type="NCBI Taxonomy" id="4236"/>
    <lineage>
        <taxon>Eukaryota</taxon>
        <taxon>Viridiplantae</taxon>
        <taxon>Streptophyta</taxon>
        <taxon>Embryophyta</taxon>
        <taxon>Tracheophyta</taxon>
        <taxon>Spermatophyta</taxon>
        <taxon>Magnoliopsida</taxon>
        <taxon>eudicotyledons</taxon>
        <taxon>Gunneridae</taxon>
        <taxon>Pentapetalae</taxon>
        <taxon>asterids</taxon>
        <taxon>campanulids</taxon>
        <taxon>Asterales</taxon>
        <taxon>Asteraceae</taxon>
        <taxon>Cichorioideae</taxon>
        <taxon>Cichorieae</taxon>
        <taxon>Lactucinae</taxon>
        <taxon>Lactuca</taxon>
    </lineage>
</organism>
<dbReference type="OrthoDB" id="62853at2759"/>
<dbReference type="CDD" id="cd20147">
    <property type="entry name" value="PWWP_HULK"/>
    <property type="match status" value="1"/>
</dbReference>
<dbReference type="Pfam" id="PF04818">
    <property type="entry name" value="CID"/>
    <property type="match status" value="1"/>
</dbReference>
<dbReference type="PANTHER" id="PTHR12550:SF49">
    <property type="entry name" value="PROTEIN HUA2-LIKE 2-RELATED"/>
    <property type="match status" value="1"/>
</dbReference>
<dbReference type="InterPro" id="IPR000313">
    <property type="entry name" value="PWWP_dom"/>
</dbReference>
<dbReference type="GO" id="GO:0006397">
    <property type="term" value="P:mRNA processing"/>
    <property type="evidence" value="ECO:0007669"/>
    <property type="project" value="UniProtKB-KW"/>
</dbReference>
<evidence type="ECO:0008006" key="7">
    <source>
        <dbReference type="Google" id="ProtNLM"/>
    </source>
</evidence>
<dbReference type="SMART" id="SM00293">
    <property type="entry name" value="PWWP"/>
    <property type="match status" value="1"/>
</dbReference>
<dbReference type="Pfam" id="PF00855">
    <property type="entry name" value="PWWP"/>
    <property type="match status" value="1"/>
</dbReference>
<keyword evidence="6" id="KW-1185">Reference proteome</keyword>
<feature type="compositionally biased region" description="Polar residues" evidence="2">
    <location>
        <begin position="501"/>
        <end position="517"/>
    </location>
</feature>
<dbReference type="Gene3D" id="1.25.40.90">
    <property type="match status" value="1"/>
</dbReference>
<feature type="region of interest" description="Disordered" evidence="2">
    <location>
        <begin position="496"/>
        <end position="519"/>
    </location>
</feature>
<feature type="region of interest" description="Disordered" evidence="2">
    <location>
        <begin position="238"/>
        <end position="276"/>
    </location>
</feature>
<feature type="region of interest" description="Disordered" evidence="2">
    <location>
        <begin position="1099"/>
        <end position="1183"/>
    </location>
</feature>
<feature type="compositionally biased region" description="Polar residues" evidence="2">
    <location>
        <begin position="1220"/>
        <end position="1230"/>
    </location>
</feature>
<dbReference type="Proteomes" id="UP000235145">
    <property type="component" value="Unassembled WGS sequence"/>
</dbReference>
<feature type="domain" description="PWWP" evidence="3">
    <location>
        <begin position="24"/>
        <end position="81"/>
    </location>
</feature>
<proteinExistence type="predicted"/>
<feature type="compositionally biased region" description="Basic and acidic residues" evidence="2">
    <location>
        <begin position="1046"/>
        <end position="1061"/>
    </location>
</feature>
<comment type="caution">
    <text evidence="5">The sequence shown here is derived from an EMBL/GenBank/DDBJ whole genome shotgun (WGS) entry which is preliminary data.</text>
</comment>
<name>A0A9R1UJW3_LACSA</name>
<feature type="compositionally biased region" description="Polar residues" evidence="2">
    <location>
        <begin position="1246"/>
        <end position="1265"/>
    </location>
</feature>
<dbReference type="InterPro" id="IPR006569">
    <property type="entry name" value="CID_dom"/>
</dbReference>
<gene>
    <name evidence="5" type="ORF">LSAT_V11C900457440</name>
</gene>